<evidence type="ECO:0000313" key="2">
    <source>
        <dbReference type="Proteomes" id="UP001499910"/>
    </source>
</evidence>
<dbReference type="CDD" id="cd07067">
    <property type="entry name" value="HP_PGM_like"/>
    <property type="match status" value="1"/>
</dbReference>
<dbReference type="SMART" id="SM00855">
    <property type="entry name" value="PGAM"/>
    <property type="match status" value="1"/>
</dbReference>
<accession>A0ABP9KS31</accession>
<proteinExistence type="predicted"/>
<keyword evidence="2" id="KW-1185">Reference proteome</keyword>
<dbReference type="InterPro" id="IPR013078">
    <property type="entry name" value="His_Pase_superF_clade-1"/>
</dbReference>
<dbReference type="Gene3D" id="3.40.50.1240">
    <property type="entry name" value="Phosphoglycerate mutase-like"/>
    <property type="match status" value="1"/>
</dbReference>
<dbReference type="EMBL" id="BAABHW010000001">
    <property type="protein sequence ID" value="GAA5064623.1"/>
    <property type="molecule type" value="Genomic_DNA"/>
</dbReference>
<organism evidence="1 2">
    <name type="scientific">[Roseibacterium] beibuensis</name>
    <dbReference type="NCBI Taxonomy" id="1193142"/>
    <lineage>
        <taxon>Bacteria</taxon>
        <taxon>Pseudomonadati</taxon>
        <taxon>Pseudomonadota</taxon>
        <taxon>Alphaproteobacteria</taxon>
        <taxon>Rhodobacterales</taxon>
        <taxon>Roseobacteraceae</taxon>
        <taxon>Roseicyclus</taxon>
    </lineage>
</organism>
<dbReference type="PANTHER" id="PTHR48100">
    <property type="entry name" value="BROAD-SPECIFICITY PHOSPHATASE YOR283W-RELATED"/>
    <property type="match status" value="1"/>
</dbReference>
<gene>
    <name evidence="1" type="ORF">GCM10023209_01320</name>
</gene>
<dbReference type="PANTHER" id="PTHR48100:SF1">
    <property type="entry name" value="HISTIDINE PHOSPHATASE FAMILY PROTEIN-RELATED"/>
    <property type="match status" value="1"/>
</dbReference>
<dbReference type="Proteomes" id="UP001499910">
    <property type="component" value="Unassembled WGS sequence"/>
</dbReference>
<reference evidence="2" key="1">
    <citation type="journal article" date="2019" name="Int. J. Syst. Evol. Microbiol.">
        <title>The Global Catalogue of Microorganisms (GCM) 10K type strain sequencing project: providing services to taxonomists for standard genome sequencing and annotation.</title>
        <authorList>
            <consortium name="The Broad Institute Genomics Platform"/>
            <consortium name="The Broad Institute Genome Sequencing Center for Infectious Disease"/>
            <person name="Wu L."/>
            <person name="Ma J."/>
        </authorList>
    </citation>
    <scope>NUCLEOTIDE SEQUENCE [LARGE SCALE GENOMIC DNA]</scope>
    <source>
        <strain evidence="2">JCM 18015</strain>
    </source>
</reference>
<protein>
    <submittedName>
        <fullName evidence="1">Histidine phosphatase family protein</fullName>
    </submittedName>
</protein>
<dbReference type="InterPro" id="IPR050275">
    <property type="entry name" value="PGM_Phosphatase"/>
</dbReference>
<dbReference type="InterPro" id="IPR029033">
    <property type="entry name" value="His_PPase_superfam"/>
</dbReference>
<dbReference type="SUPFAM" id="SSF53254">
    <property type="entry name" value="Phosphoglycerate mutase-like"/>
    <property type="match status" value="1"/>
</dbReference>
<evidence type="ECO:0000313" key="1">
    <source>
        <dbReference type="EMBL" id="GAA5064623.1"/>
    </source>
</evidence>
<sequence length="192" mass="21101">MVRRLCWVRHGPTHQVTMTGWRDVPADLSDRQALARLDAYLPRTATVVSSDLRRAVATADAIMAERVRLPHDPALREFDFGLWDGMQFDDVSARDPDLSRTFWEQPGDTAPPGGESWNAVAARVSSAIDRLIGQVEGDLIAVSHFGAILTHLSRAGGLAPEKALSHRIDTLSVTELHLGDDGWRIAAINHLP</sequence>
<dbReference type="Pfam" id="PF00300">
    <property type="entry name" value="His_Phos_1"/>
    <property type="match status" value="1"/>
</dbReference>
<comment type="caution">
    <text evidence="1">The sequence shown here is derived from an EMBL/GenBank/DDBJ whole genome shotgun (WGS) entry which is preliminary data.</text>
</comment>
<name>A0ABP9KS31_9RHOB</name>
<dbReference type="RefSeq" id="WP_310796381.1">
    <property type="nucleotide sequence ID" value="NZ_BAABHW010000001.1"/>
</dbReference>